<dbReference type="PATRIC" id="fig|217031.6.peg.3558"/>
<reference evidence="2 3" key="1">
    <citation type="submission" date="2015-05" db="EMBL/GenBank/DDBJ databases">
        <title>Comparison of genome.</title>
        <authorList>
            <person name="Zheng Z."/>
            <person name="Sun M."/>
        </authorList>
    </citation>
    <scope>NUCLEOTIDE SEQUENCE [LARGE SCALE GENOMIC DNA]</scope>
    <source>
        <strain evidence="2 3">G25-74</strain>
    </source>
</reference>
<dbReference type="EMBL" id="LDJR01000057">
    <property type="protein sequence ID" value="OAK68151.1"/>
    <property type="molecule type" value="Genomic_DNA"/>
</dbReference>
<feature type="domain" description="DinB-like" evidence="1">
    <location>
        <begin position="6"/>
        <end position="144"/>
    </location>
</feature>
<name>A0A177ZJJ5_9BACI</name>
<comment type="caution">
    <text evidence="2">The sequence shown here is derived from an EMBL/GenBank/DDBJ whole genome shotgun (WGS) entry which is preliminary data.</text>
</comment>
<dbReference type="RefSeq" id="WP_064468546.1">
    <property type="nucleotide sequence ID" value="NZ_LDJR01000057.1"/>
</dbReference>
<keyword evidence="3" id="KW-1185">Reference proteome</keyword>
<dbReference type="AlphaFoldDB" id="A0A177ZJJ5"/>
<accession>A0A177ZJJ5</accession>
<evidence type="ECO:0000259" key="1">
    <source>
        <dbReference type="Pfam" id="PF12867"/>
    </source>
</evidence>
<protein>
    <recommendedName>
        <fullName evidence="1">DinB-like domain-containing protein</fullName>
    </recommendedName>
</protein>
<evidence type="ECO:0000313" key="3">
    <source>
        <dbReference type="Proteomes" id="UP000077881"/>
    </source>
</evidence>
<dbReference type="SUPFAM" id="SSF109854">
    <property type="entry name" value="DinB/YfiT-like putative metalloenzymes"/>
    <property type="match status" value="1"/>
</dbReference>
<organism evidence="2 3">
    <name type="scientific">Lederbergia galactosidilytica</name>
    <dbReference type="NCBI Taxonomy" id="217031"/>
    <lineage>
        <taxon>Bacteria</taxon>
        <taxon>Bacillati</taxon>
        <taxon>Bacillota</taxon>
        <taxon>Bacilli</taxon>
        <taxon>Bacillales</taxon>
        <taxon>Bacillaceae</taxon>
        <taxon>Lederbergia</taxon>
    </lineage>
</organism>
<gene>
    <name evidence="2" type="ORF">ABB05_16455</name>
</gene>
<dbReference type="OrthoDB" id="4295522at2"/>
<proteinExistence type="predicted"/>
<dbReference type="InterPro" id="IPR034660">
    <property type="entry name" value="DinB/YfiT-like"/>
</dbReference>
<dbReference type="Proteomes" id="UP000077881">
    <property type="component" value="Unassembled WGS sequence"/>
</dbReference>
<dbReference type="STRING" id="217031.ABB05_16455"/>
<sequence>MGTLRQFNFSRSSTLRTLEKINENKWGQQPEGFSNTILWNAGHIFAVTEILLSKADSSYTIRQPEWTAFFAPGTSPTDWSVPPPSSKDILEALWDQKTRIREDFFGKTSQSAAESFSIGSHLMDTTSSLIQFATWHEGTHLGIIQALDKIIMIN</sequence>
<dbReference type="Pfam" id="PF12867">
    <property type="entry name" value="DinB_2"/>
    <property type="match status" value="1"/>
</dbReference>
<dbReference type="InterPro" id="IPR024775">
    <property type="entry name" value="DinB-like"/>
</dbReference>
<evidence type="ECO:0000313" key="2">
    <source>
        <dbReference type="EMBL" id="OAK68151.1"/>
    </source>
</evidence>
<dbReference type="Gene3D" id="1.20.120.450">
    <property type="entry name" value="dinb family like domain"/>
    <property type="match status" value="1"/>
</dbReference>